<dbReference type="RefSeq" id="WP_090381690.1">
    <property type="nucleotide sequence ID" value="NZ_FNLC01000002.1"/>
</dbReference>
<sequence length="193" mass="21196">MSNPPTEFYSEERWQNWIDRIKDEDIDPEDEDSARLLLNLQDDTAIAIAKIVAAYDDGDLDEEEALEEIADVREIVLGEVDIENEEKLILVDGVQTSLVCVFFAAEEYVANAPAEEGSVGDYLGAAADAEAEEDLDAALGYAAQAGTLIIDGEELDMQVAEDLEYGLVTEWINGLDSLQSAMSDPEVVEEEDE</sequence>
<dbReference type="InterPro" id="IPR014518">
    <property type="entry name" value="UCP022079"/>
</dbReference>
<protein>
    <recommendedName>
        <fullName evidence="3">DUF2150 family protein</fullName>
    </recommendedName>
</protein>
<accession>A0A1H1G645</accession>
<organism evidence="1 2">
    <name type="scientific">Natronobacterium texcoconense</name>
    <dbReference type="NCBI Taxonomy" id="1095778"/>
    <lineage>
        <taxon>Archaea</taxon>
        <taxon>Methanobacteriati</taxon>
        <taxon>Methanobacteriota</taxon>
        <taxon>Stenosarchaea group</taxon>
        <taxon>Halobacteria</taxon>
        <taxon>Halobacteriales</taxon>
        <taxon>Natrialbaceae</taxon>
        <taxon>Natronobacterium</taxon>
    </lineage>
</organism>
<evidence type="ECO:0000313" key="2">
    <source>
        <dbReference type="Proteomes" id="UP000198848"/>
    </source>
</evidence>
<dbReference type="OrthoDB" id="145435at2157"/>
<keyword evidence="2" id="KW-1185">Reference proteome</keyword>
<reference evidence="2" key="1">
    <citation type="submission" date="2016-10" db="EMBL/GenBank/DDBJ databases">
        <authorList>
            <person name="Varghese N."/>
            <person name="Submissions S."/>
        </authorList>
    </citation>
    <scope>NUCLEOTIDE SEQUENCE [LARGE SCALE GENOMIC DNA]</scope>
    <source>
        <strain evidence="2">DSM 24767</strain>
    </source>
</reference>
<dbReference type="Proteomes" id="UP000198848">
    <property type="component" value="Unassembled WGS sequence"/>
</dbReference>
<evidence type="ECO:0008006" key="3">
    <source>
        <dbReference type="Google" id="ProtNLM"/>
    </source>
</evidence>
<name>A0A1H1G645_NATTX</name>
<dbReference type="STRING" id="1095778.SAMN04489842_2283"/>
<dbReference type="Pfam" id="PF09920">
    <property type="entry name" value="DUF2150"/>
    <property type="match status" value="1"/>
</dbReference>
<evidence type="ECO:0000313" key="1">
    <source>
        <dbReference type="EMBL" id="SDR08732.1"/>
    </source>
</evidence>
<dbReference type="AlphaFoldDB" id="A0A1H1G645"/>
<dbReference type="EMBL" id="FNLC01000002">
    <property type="protein sequence ID" value="SDR08732.1"/>
    <property type="molecule type" value="Genomic_DNA"/>
</dbReference>
<dbReference type="PIRSF" id="PIRSF022079">
    <property type="entry name" value="UCP022079"/>
    <property type="match status" value="1"/>
</dbReference>
<proteinExistence type="predicted"/>
<gene>
    <name evidence="1" type="ORF">SAMN04489842_2283</name>
</gene>